<proteinExistence type="predicted"/>
<dbReference type="EMBL" id="HADZ01010041">
    <property type="protein sequence ID" value="SBP73982.1"/>
    <property type="molecule type" value="Transcribed_RNA"/>
</dbReference>
<feature type="chain" id="PRO_5008367244" evidence="1">
    <location>
        <begin position="27"/>
        <end position="95"/>
    </location>
</feature>
<feature type="non-terminal residue" evidence="2">
    <location>
        <position position="1"/>
    </location>
</feature>
<protein>
    <submittedName>
        <fullName evidence="2">Uncharacterized protein</fullName>
    </submittedName>
</protein>
<accession>A0A1A8C276</accession>
<evidence type="ECO:0000256" key="1">
    <source>
        <dbReference type="SAM" id="SignalP"/>
    </source>
</evidence>
<gene>
    <name evidence="2" type="primary">CABZ01008481.1</name>
</gene>
<evidence type="ECO:0000313" key="2">
    <source>
        <dbReference type="EMBL" id="SBP73982.1"/>
    </source>
</evidence>
<feature type="signal peptide" evidence="1">
    <location>
        <begin position="1"/>
        <end position="26"/>
    </location>
</feature>
<name>A0A1A8C276_NOTKA</name>
<keyword evidence="1" id="KW-0732">Signal</keyword>
<dbReference type="AlphaFoldDB" id="A0A1A8C276"/>
<reference evidence="2" key="1">
    <citation type="submission" date="2016-05" db="EMBL/GenBank/DDBJ databases">
        <authorList>
            <person name="Lavstsen T."/>
            <person name="Jespersen J.S."/>
        </authorList>
    </citation>
    <scope>NUCLEOTIDE SEQUENCE</scope>
    <source>
        <tissue evidence="2">Brain</tissue>
    </source>
</reference>
<reference evidence="2" key="2">
    <citation type="submission" date="2016-06" db="EMBL/GenBank/DDBJ databases">
        <title>The genome of a short-lived fish provides insights into sex chromosome evolution and the genetic control of aging.</title>
        <authorList>
            <person name="Reichwald K."/>
            <person name="Felder M."/>
            <person name="Petzold A."/>
            <person name="Koch P."/>
            <person name="Groth M."/>
            <person name="Platzer M."/>
        </authorList>
    </citation>
    <scope>NUCLEOTIDE SEQUENCE</scope>
    <source>
        <tissue evidence="2">Brain</tissue>
    </source>
</reference>
<organism evidence="2">
    <name type="scientific">Nothobranchius kadleci</name>
    <name type="common">African annual killifish</name>
    <dbReference type="NCBI Taxonomy" id="1051664"/>
    <lineage>
        <taxon>Eukaryota</taxon>
        <taxon>Metazoa</taxon>
        <taxon>Chordata</taxon>
        <taxon>Craniata</taxon>
        <taxon>Vertebrata</taxon>
        <taxon>Euteleostomi</taxon>
        <taxon>Actinopterygii</taxon>
        <taxon>Neopterygii</taxon>
        <taxon>Teleostei</taxon>
        <taxon>Neoteleostei</taxon>
        <taxon>Acanthomorphata</taxon>
        <taxon>Ovalentaria</taxon>
        <taxon>Atherinomorphae</taxon>
        <taxon>Cyprinodontiformes</taxon>
        <taxon>Nothobranchiidae</taxon>
        <taxon>Nothobranchius</taxon>
    </lineage>
</organism>
<sequence length="95" mass="9663">TGNCSHLSSCRLCVTIGAASLTPTWAGRGRCTTPGCSATACCTGSQSTLLQGTSSLQMVGTHACKAHSHSSLPTNVGIKVWLPSALTAIIPRHAL</sequence>